<evidence type="ECO:0000313" key="7">
    <source>
        <dbReference type="EMBL" id="TPQ20779.1"/>
    </source>
</evidence>
<evidence type="ECO:0000256" key="2">
    <source>
        <dbReference type="ARBA" id="ARBA00022692"/>
    </source>
</evidence>
<evidence type="ECO:0000256" key="5">
    <source>
        <dbReference type="SAM" id="Phobius"/>
    </source>
</evidence>
<keyword evidence="8" id="KW-1185">Reference proteome</keyword>
<keyword evidence="2 5" id="KW-0812">Transmembrane</keyword>
<organism evidence="7 8">
    <name type="scientific">Streptomyces sporangiiformans</name>
    <dbReference type="NCBI Taxonomy" id="2315329"/>
    <lineage>
        <taxon>Bacteria</taxon>
        <taxon>Bacillati</taxon>
        <taxon>Actinomycetota</taxon>
        <taxon>Actinomycetes</taxon>
        <taxon>Kitasatosporales</taxon>
        <taxon>Streptomycetaceae</taxon>
        <taxon>Streptomyces</taxon>
    </lineage>
</organism>
<dbReference type="OrthoDB" id="128729at2"/>
<dbReference type="GO" id="GO:0012505">
    <property type="term" value="C:endomembrane system"/>
    <property type="evidence" value="ECO:0007669"/>
    <property type="project" value="UniProtKB-SubCell"/>
</dbReference>
<evidence type="ECO:0000259" key="6">
    <source>
        <dbReference type="SMART" id="SM00752"/>
    </source>
</evidence>
<feature type="transmembrane region" description="Helical" evidence="5">
    <location>
        <begin position="284"/>
        <end position="311"/>
    </location>
</feature>
<sequence length="354" mass="39387">MNRRGRTRCKCRTSSGLRRVNSVIDRLAVLDRWTGTSYAVLGVSGTRALIGFAGFMFYVSQYADRDYLFGPGGVVSWGHFQSVLGETETFSLYALSPSAAWFEMVFHLGLLCSLAVTLGLGGRLVLALHWVFLWSIYQRNPYILDGGDNLTYLIIPMLMLARCYGRLSISSGIADRLKERVPPALRSFMDPIHNLGILAIAVQICLVYVTSGLYKVQGKLWQDGTALFYIMRVPEFELPGFSRLVYENDLLVVGGTYATTLFLVYFPLGILVPRLRPWAAAFSISFHLFIAFFMGLTGFALTMVACDLVFLSGPLATLLQRAAKTWERHQGTMRSRFGRPKAAARQQAAVENAG</sequence>
<keyword evidence="4 5" id="KW-0472">Membrane</keyword>
<gene>
    <name evidence="7" type="ORF">FGD71_018805</name>
</gene>
<comment type="caution">
    <text evidence="7">The sequence shown here is derived from an EMBL/GenBank/DDBJ whole genome shotgun (WGS) entry which is preliminary data.</text>
</comment>
<reference evidence="7 8" key="1">
    <citation type="submission" date="2019-06" db="EMBL/GenBank/DDBJ databases">
        <title>Streptomyces sporangiiformans sp. nov., a novel actinomycete isolated from soil in Mount Song.</title>
        <authorList>
            <person name="Han L."/>
        </authorList>
    </citation>
    <scope>NUCLEOTIDE SEQUENCE [LARGE SCALE GENOMIC DNA]</scope>
    <source>
        <strain evidence="7 8">NEAU-SSA 1</strain>
    </source>
</reference>
<dbReference type="InterPro" id="IPR052964">
    <property type="entry name" value="Sporulation_signal_mat"/>
</dbReference>
<proteinExistence type="predicted"/>
<dbReference type="InterPro" id="IPR011020">
    <property type="entry name" value="HTTM-like"/>
</dbReference>
<evidence type="ECO:0000256" key="3">
    <source>
        <dbReference type="ARBA" id="ARBA00022989"/>
    </source>
</evidence>
<keyword evidence="3 5" id="KW-1133">Transmembrane helix</keyword>
<dbReference type="SMART" id="SM00752">
    <property type="entry name" value="HTTM"/>
    <property type="match status" value="1"/>
</dbReference>
<dbReference type="EMBL" id="VCHX02000130">
    <property type="protein sequence ID" value="TPQ20779.1"/>
    <property type="molecule type" value="Genomic_DNA"/>
</dbReference>
<comment type="subcellular location">
    <subcellularLocation>
        <location evidence="1">Endomembrane system</location>
        <topology evidence="1">Multi-pass membrane protein</topology>
    </subcellularLocation>
</comment>
<evidence type="ECO:0000313" key="8">
    <source>
        <dbReference type="Proteomes" id="UP000317378"/>
    </source>
</evidence>
<evidence type="ECO:0000256" key="1">
    <source>
        <dbReference type="ARBA" id="ARBA00004127"/>
    </source>
</evidence>
<dbReference type="AlphaFoldDB" id="A0A505DLT9"/>
<dbReference type="Proteomes" id="UP000317378">
    <property type="component" value="Unassembled WGS sequence"/>
</dbReference>
<feature type="transmembrane region" description="Helical" evidence="5">
    <location>
        <begin position="195"/>
        <end position="214"/>
    </location>
</feature>
<dbReference type="PANTHER" id="PTHR39535:SF2">
    <property type="entry name" value="HTTM DOMAIN-CONTAINING PROTEIN"/>
    <property type="match status" value="1"/>
</dbReference>
<dbReference type="PANTHER" id="PTHR39535">
    <property type="entry name" value="SPORULATION-DELAYING PROTEIN SDPB"/>
    <property type="match status" value="1"/>
</dbReference>
<feature type="transmembrane region" description="Helical" evidence="5">
    <location>
        <begin position="105"/>
        <end position="132"/>
    </location>
</feature>
<evidence type="ECO:0000256" key="4">
    <source>
        <dbReference type="ARBA" id="ARBA00023136"/>
    </source>
</evidence>
<feature type="domain" description="HTTM-like" evidence="6">
    <location>
        <begin position="33"/>
        <end position="315"/>
    </location>
</feature>
<feature type="transmembrane region" description="Helical" evidence="5">
    <location>
        <begin position="250"/>
        <end position="272"/>
    </location>
</feature>
<name>A0A505DLT9_9ACTN</name>
<protein>
    <recommendedName>
        <fullName evidence="6">HTTM-like domain-containing protein</fullName>
    </recommendedName>
</protein>
<accession>A0A505DLT9</accession>